<dbReference type="GO" id="GO:0005524">
    <property type="term" value="F:ATP binding"/>
    <property type="evidence" value="ECO:0007669"/>
    <property type="project" value="InterPro"/>
</dbReference>
<feature type="domain" description="ATPase dynein-related AAA" evidence="1">
    <location>
        <begin position="176"/>
        <end position="296"/>
    </location>
</feature>
<protein>
    <submittedName>
        <fullName evidence="2">Porphyrin biosynthetic protein</fullName>
        <ecNumber evidence="2">6.6.1.2</ecNumber>
    </submittedName>
</protein>
<dbReference type="EC" id="6.6.1.2" evidence="2"/>
<sequence length="416" mass="46120">MSVEMQNKTVAEQEKSREIEETPISCKWCGGETHHVGSHFIGKKCSGIPKEHEDKTPNELMKIYVAAFPEAPTMSAAAAKRLKEHQTKKKEEPAAVHVGYAGFEDYMVEKVAVHEILGLDADLLKTASGEPLRITVNINKPFPEFVPKVNPDYVFGDIELLKDVLMMIEMRIPGYLWGHAGTGKSTLPTQLCARLNRPIIRAQHTASTEESHICGQILVRGGATYFEPGLLASAMRNGWVYLADEYDFAFPQILGVYQPVLEGEPLIIKEATPEWRYVEPHKRFAFIGTGNTNGSGDETGLYQGTNIQNAANFSRFGIVSHVKYMDRSHESAMLEKMGLPKVYATMLIDFATRIRSGYEAGNISQPIGPRELRNAAMIGMAHKNFKKGVTKSFINKLPSTSAVSATEIAQRVFGDE</sequence>
<dbReference type="AlphaFoldDB" id="A0A486RAJ3"/>
<dbReference type="EMBL" id="CAAHCP010000045">
    <property type="protein sequence ID" value="VGL98416.1"/>
    <property type="molecule type" value="Genomic_DNA"/>
</dbReference>
<dbReference type="InterPro" id="IPR011704">
    <property type="entry name" value="ATPase_dyneun-rel_AAA"/>
</dbReference>
<dbReference type="InterPro" id="IPR027417">
    <property type="entry name" value="P-loop_NTPase"/>
</dbReference>
<evidence type="ECO:0000313" key="2">
    <source>
        <dbReference type="EMBL" id="VGL98416.1"/>
    </source>
</evidence>
<gene>
    <name evidence="2" type="primary">cobS</name>
    <name evidence="2" type="ORF">SAMEA4873646_05384</name>
</gene>
<dbReference type="GO" id="GO:0016887">
    <property type="term" value="F:ATP hydrolysis activity"/>
    <property type="evidence" value="ECO:0007669"/>
    <property type="project" value="InterPro"/>
</dbReference>
<evidence type="ECO:0000259" key="1">
    <source>
        <dbReference type="Pfam" id="PF07728"/>
    </source>
</evidence>
<keyword evidence="2" id="KW-0436">Ligase</keyword>
<organism evidence="2">
    <name type="scientific">Klebsiella pneumoniae</name>
    <dbReference type="NCBI Taxonomy" id="573"/>
    <lineage>
        <taxon>Bacteria</taxon>
        <taxon>Pseudomonadati</taxon>
        <taxon>Pseudomonadota</taxon>
        <taxon>Gammaproteobacteria</taxon>
        <taxon>Enterobacterales</taxon>
        <taxon>Enterobacteriaceae</taxon>
        <taxon>Klebsiella/Raoultella group</taxon>
        <taxon>Klebsiella</taxon>
        <taxon>Klebsiella pneumoniae complex</taxon>
    </lineage>
</organism>
<dbReference type="SUPFAM" id="SSF52540">
    <property type="entry name" value="P-loop containing nucleoside triphosphate hydrolases"/>
    <property type="match status" value="1"/>
</dbReference>
<dbReference type="Pfam" id="PF07728">
    <property type="entry name" value="AAA_5"/>
    <property type="match status" value="1"/>
</dbReference>
<proteinExistence type="predicted"/>
<reference evidence="2" key="1">
    <citation type="submission" date="2019-03" db="EMBL/GenBank/DDBJ databases">
        <authorList>
            <consortium name="Pathogen Informatics"/>
        </authorList>
    </citation>
    <scope>NUCLEOTIDE SEQUENCE</scope>
    <source>
        <strain evidence="2">5012STDY7626444</strain>
    </source>
</reference>
<dbReference type="Gene3D" id="3.40.50.300">
    <property type="entry name" value="P-loop containing nucleotide triphosphate hydrolases"/>
    <property type="match status" value="1"/>
</dbReference>
<dbReference type="GO" id="GO:0051116">
    <property type="term" value="F:cobaltochelatase activity"/>
    <property type="evidence" value="ECO:0007669"/>
    <property type="project" value="UniProtKB-EC"/>
</dbReference>
<name>A0A486RAJ3_KLEPN</name>
<accession>A0A486RAJ3</accession>